<comment type="caution">
    <text evidence="2">The sequence shown here is derived from an EMBL/GenBank/DDBJ whole genome shotgun (WGS) entry which is preliminary data.</text>
</comment>
<name>A0ABV6FX60_9BACT</name>
<gene>
    <name evidence="2" type="ORF">ACFFIP_17355</name>
</gene>
<dbReference type="Gene3D" id="3.30.450.20">
    <property type="entry name" value="PAS domain"/>
    <property type="match status" value="1"/>
</dbReference>
<protein>
    <submittedName>
        <fullName evidence="2">PAS domain-containing protein</fullName>
    </submittedName>
</protein>
<evidence type="ECO:0000313" key="3">
    <source>
        <dbReference type="Proteomes" id="UP001589797"/>
    </source>
</evidence>
<sequence>MHGRTSVDPRWHAIYLDGSPFPGNEHPAMVTLRTGKMIKNQIMGVFAPEIDAYRWILIDSVPEFKIGEKKPFRVFASFHDITPIKEIENQLKENRANLNLIIESSKECIWSLDKDFNIVYANKMSQRLFNEYLGLHLEKDDNFLAPLPIERKEFWRNNFKKVFDGESINLNFNYDYENFKKYFEVSITPINVEGKIIGAAALAFDKTETTKYLMAIEEQNTRLREIAWIQSHVVRAPLARLMGLVNLLQDEQLETLEANFFLQSIYTSALELDDVIRQTVNKTDRLSKEL</sequence>
<dbReference type="InterPro" id="IPR035965">
    <property type="entry name" value="PAS-like_dom_sf"/>
</dbReference>
<dbReference type="SUPFAM" id="SSF47384">
    <property type="entry name" value="Homodimeric domain of signal transducing histidine kinase"/>
    <property type="match status" value="1"/>
</dbReference>
<evidence type="ECO:0000259" key="1">
    <source>
        <dbReference type="Pfam" id="PF08448"/>
    </source>
</evidence>
<feature type="domain" description="PAS fold-4" evidence="1">
    <location>
        <begin position="103"/>
        <end position="209"/>
    </location>
</feature>
<dbReference type="SUPFAM" id="SSF55785">
    <property type="entry name" value="PYP-like sensor domain (PAS domain)"/>
    <property type="match status" value="1"/>
</dbReference>
<dbReference type="InterPro" id="IPR013656">
    <property type="entry name" value="PAS_4"/>
</dbReference>
<accession>A0ABV6FX60</accession>
<evidence type="ECO:0000313" key="2">
    <source>
        <dbReference type="EMBL" id="MFC0264458.1"/>
    </source>
</evidence>
<dbReference type="Proteomes" id="UP001589797">
    <property type="component" value="Unassembled WGS sequence"/>
</dbReference>
<dbReference type="RefSeq" id="WP_382389011.1">
    <property type="nucleotide sequence ID" value="NZ_JBHLWI010000055.1"/>
</dbReference>
<reference evidence="2 3" key="1">
    <citation type="submission" date="2024-09" db="EMBL/GenBank/DDBJ databases">
        <authorList>
            <person name="Sun Q."/>
            <person name="Mori K."/>
        </authorList>
    </citation>
    <scope>NUCLEOTIDE SEQUENCE [LARGE SCALE GENOMIC DNA]</scope>
    <source>
        <strain evidence="2 3">CCM 7650</strain>
    </source>
</reference>
<dbReference type="Pfam" id="PF08448">
    <property type="entry name" value="PAS_4"/>
    <property type="match status" value="1"/>
</dbReference>
<dbReference type="EMBL" id="JBHLWI010000055">
    <property type="protein sequence ID" value="MFC0264458.1"/>
    <property type="molecule type" value="Genomic_DNA"/>
</dbReference>
<dbReference type="InterPro" id="IPR036097">
    <property type="entry name" value="HisK_dim/P_sf"/>
</dbReference>
<proteinExistence type="predicted"/>
<organism evidence="2 3">
    <name type="scientific">Fontibacter flavus</name>
    <dbReference type="NCBI Taxonomy" id="654838"/>
    <lineage>
        <taxon>Bacteria</taxon>
        <taxon>Pseudomonadati</taxon>
        <taxon>Bacteroidota</taxon>
        <taxon>Cytophagia</taxon>
        <taxon>Cytophagales</taxon>
        <taxon>Cyclobacteriaceae</taxon>
        <taxon>Fontibacter</taxon>
    </lineage>
</organism>
<keyword evidence="3" id="KW-1185">Reference proteome</keyword>